<name>A0A8K1ZZR8_9CYAN</name>
<dbReference type="PANTHER" id="PTHR46438">
    <property type="entry name" value="ALPHA/BETA-HYDROLASES SUPERFAMILY PROTEIN"/>
    <property type="match status" value="1"/>
</dbReference>
<dbReference type="EMBL" id="WVIC01000021">
    <property type="protein sequence ID" value="NCJ07111.1"/>
    <property type="molecule type" value="Genomic_DNA"/>
</dbReference>
<dbReference type="GO" id="GO:0016787">
    <property type="term" value="F:hydrolase activity"/>
    <property type="evidence" value="ECO:0007669"/>
    <property type="project" value="UniProtKB-KW"/>
</dbReference>
<dbReference type="SUPFAM" id="SSF53474">
    <property type="entry name" value="alpha/beta-Hydrolases"/>
    <property type="match status" value="1"/>
</dbReference>
<gene>
    <name evidence="2" type="ORF">GS597_11455</name>
</gene>
<dbReference type="PANTHER" id="PTHR46438:SF2">
    <property type="entry name" value="ALPHA_BETA-HYDROLASES SUPERFAMILY PROTEIN"/>
    <property type="match status" value="1"/>
</dbReference>
<dbReference type="Gene3D" id="3.40.50.1820">
    <property type="entry name" value="alpha/beta hydrolase"/>
    <property type="match status" value="1"/>
</dbReference>
<sequence>MAMSLNRQAELGHQRNWIWRGWPVRYTYFGAIAPSPAPPMLFLHGFGASIGHWRHNLKVFGQDRPVYGLDLLGFGASAKAYARYGTDFWVEQVHDFWQAVIRRPVVLVGNSLGSSVSLGVAARHPEIMAGLVMINLPDVSVIDLGVPPGLKALLRPVAAIAKLPLRILQGIATSPPLFSPFFYGLRHPRMIRLWARQAYASPEALTPELLAILTRPAYEAGAGRALAAMVRAPKPSPELLARTALPRIQHPVLLMWGEKDSMVPPTLATQFQTLSERIQLVMLTDAGHCPHDECPDPVNAQIQQWLATL</sequence>
<dbReference type="InterPro" id="IPR000073">
    <property type="entry name" value="AB_hydrolase_1"/>
</dbReference>
<dbReference type="Proteomes" id="UP000607397">
    <property type="component" value="Unassembled WGS sequence"/>
</dbReference>
<dbReference type="Pfam" id="PF12697">
    <property type="entry name" value="Abhydrolase_6"/>
    <property type="match status" value="1"/>
</dbReference>
<dbReference type="AlphaFoldDB" id="A0A8K1ZZR8"/>
<evidence type="ECO:0000313" key="2">
    <source>
        <dbReference type="EMBL" id="NCJ07111.1"/>
    </source>
</evidence>
<dbReference type="PRINTS" id="PR00111">
    <property type="entry name" value="ABHYDROLASE"/>
</dbReference>
<evidence type="ECO:0000259" key="1">
    <source>
        <dbReference type="Pfam" id="PF12697"/>
    </source>
</evidence>
<reference evidence="2" key="1">
    <citation type="submission" date="2019-12" db="EMBL/GenBank/DDBJ databases">
        <title>High-Quality draft genome sequences of three cyanobacteria isolated from the limestone walls of the Old Cathedral of Coimbra.</title>
        <authorList>
            <person name="Tiago I."/>
            <person name="Soares F."/>
            <person name="Portugal A."/>
        </authorList>
    </citation>
    <scope>NUCLEOTIDE SEQUENCE [LARGE SCALE GENOMIC DNA]</scope>
    <source>
        <strain evidence="2">C</strain>
    </source>
</reference>
<protein>
    <submittedName>
        <fullName evidence="2">Alpha/beta fold hydrolase</fullName>
    </submittedName>
</protein>
<keyword evidence="3" id="KW-1185">Reference proteome</keyword>
<evidence type="ECO:0000313" key="3">
    <source>
        <dbReference type="Proteomes" id="UP000607397"/>
    </source>
</evidence>
<organism evidence="2 3">
    <name type="scientific">Petrachloros mirabilis ULC683</name>
    <dbReference type="NCBI Taxonomy" id="2781853"/>
    <lineage>
        <taxon>Bacteria</taxon>
        <taxon>Bacillati</taxon>
        <taxon>Cyanobacteriota</taxon>
        <taxon>Cyanophyceae</taxon>
        <taxon>Synechococcales</taxon>
        <taxon>Petrachlorosaceae</taxon>
        <taxon>Petrachloros</taxon>
        <taxon>Petrachloros mirabilis</taxon>
    </lineage>
</organism>
<accession>A0A8K1ZZR8</accession>
<feature type="domain" description="AB hydrolase-1" evidence="1">
    <location>
        <begin position="41"/>
        <end position="300"/>
    </location>
</feature>
<comment type="caution">
    <text evidence="2">The sequence shown here is derived from an EMBL/GenBank/DDBJ whole genome shotgun (WGS) entry which is preliminary data.</text>
</comment>
<keyword evidence="2" id="KW-0378">Hydrolase</keyword>
<dbReference type="InterPro" id="IPR029058">
    <property type="entry name" value="AB_hydrolase_fold"/>
</dbReference>
<proteinExistence type="predicted"/>